<dbReference type="InterPro" id="IPR039424">
    <property type="entry name" value="SBP_5"/>
</dbReference>
<dbReference type="InterPro" id="IPR000914">
    <property type="entry name" value="SBP_5_dom"/>
</dbReference>
<dbReference type="SUPFAM" id="SSF53850">
    <property type="entry name" value="Periplasmic binding protein-like II"/>
    <property type="match status" value="1"/>
</dbReference>
<gene>
    <name evidence="5" type="primary">appA_2</name>
    <name evidence="5" type="ORF">VTH8203_01628</name>
</gene>
<feature type="chain" id="PRO_5013077104" evidence="3">
    <location>
        <begin position="22"/>
        <end position="551"/>
    </location>
</feature>
<evidence type="ECO:0000313" key="6">
    <source>
        <dbReference type="Proteomes" id="UP000219336"/>
    </source>
</evidence>
<accession>A0A240EH65</accession>
<reference evidence="6" key="1">
    <citation type="submission" date="2016-06" db="EMBL/GenBank/DDBJ databases">
        <authorList>
            <person name="Rodrigo-Torres L."/>
            <person name="Arahal R.D."/>
            <person name="Lucena T."/>
        </authorList>
    </citation>
    <scope>NUCLEOTIDE SEQUENCE [LARGE SCALE GENOMIC DNA]</scope>
    <source>
        <strain evidence="6">CECT8203</strain>
    </source>
</reference>
<evidence type="ECO:0000313" key="5">
    <source>
        <dbReference type="EMBL" id="SNX48012.1"/>
    </source>
</evidence>
<dbReference type="GO" id="GO:0030288">
    <property type="term" value="C:outer membrane-bounded periplasmic space"/>
    <property type="evidence" value="ECO:0007669"/>
    <property type="project" value="TreeGrafter"/>
</dbReference>
<protein>
    <submittedName>
        <fullName evidence="5">Oligopeptide-binding protein AppA</fullName>
    </submittedName>
</protein>
<dbReference type="AlphaFoldDB" id="A0A240EH65"/>
<sequence length="551" mass="62391">MKKTLLLTSAIAASMVIPVHAEESSSMPNLKILNEFSTGWVRNFNPWFGGRSDFAYESLYIFDILDSENVHPWLATGYQLSDDLMVLTVDLRDGVLWSDGKPFTADDVVFTYDYPKAHPEIDTGGVSGKVEKVEKVNDLQVKIYLKEPNAFAARDILGETVRIVPKHIWEGVDSPAQSTNENPVGTRPFTEIQRFTPQVYVQCRNPNYWNKDLKIDCLEFPQFSSNDAALEMLSKGSVDWAGIFIPDIERTFVSKHPNNKYWFPSNDGVRITFNYKTENEGANKAFHDVNFRKAVSLSMDREAMMMIGSYGYVVGGNPATNLPKGMWNWRDEQADKTWAEVNRYDINKAKQLLADGGYKDTNGDGFVENPDGSKLTFKIQVPSGWSDWVNNTSIAVEGLRMAGIDATVITPEANAYAKNWETANFDATFGAGSMQSSVWKFYDFTMGSEYVQSPVWWSTTVSNYVDPQLDQWISELGLTKDEDQQKKIAANVERYFAENVIQIPLYYNGIWYAYNDSRFEGWANEDNQIGHPAPWNGMSRLVHLMSLKPKG</sequence>
<evidence type="ECO:0000259" key="4">
    <source>
        <dbReference type="Pfam" id="PF00496"/>
    </source>
</evidence>
<dbReference type="EMBL" id="OANU01000018">
    <property type="protein sequence ID" value="SNX48012.1"/>
    <property type="molecule type" value="Genomic_DNA"/>
</dbReference>
<feature type="signal peptide" evidence="3">
    <location>
        <begin position="1"/>
        <end position="21"/>
    </location>
</feature>
<name>A0A240EH65_9VIBR</name>
<dbReference type="InterPro" id="IPR030678">
    <property type="entry name" value="Peptide/Ni-bd"/>
</dbReference>
<dbReference type="Gene3D" id="3.10.105.10">
    <property type="entry name" value="Dipeptide-binding Protein, Domain 3"/>
    <property type="match status" value="1"/>
</dbReference>
<dbReference type="PANTHER" id="PTHR30290:SF38">
    <property type="entry name" value="D,D-DIPEPTIDE-BINDING PERIPLASMIC PROTEIN DDPA-RELATED"/>
    <property type="match status" value="1"/>
</dbReference>
<dbReference type="GO" id="GO:0042938">
    <property type="term" value="P:dipeptide transport"/>
    <property type="evidence" value="ECO:0007669"/>
    <property type="project" value="TreeGrafter"/>
</dbReference>
<dbReference type="Proteomes" id="UP000219336">
    <property type="component" value="Unassembled WGS sequence"/>
</dbReference>
<proteinExistence type="inferred from homology"/>
<dbReference type="RefSeq" id="WP_096993220.1">
    <property type="nucleotide sequence ID" value="NZ_JBHSII010000011.1"/>
</dbReference>
<dbReference type="GO" id="GO:1904680">
    <property type="term" value="F:peptide transmembrane transporter activity"/>
    <property type="evidence" value="ECO:0007669"/>
    <property type="project" value="TreeGrafter"/>
</dbReference>
<dbReference type="PIRSF" id="PIRSF002741">
    <property type="entry name" value="MppA"/>
    <property type="match status" value="1"/>
</dbReference>
<dbReference type="Gene3D" id="3.90.76.10">
    <property type="entry name" value="Dipeptide-binding Protein, Domain 1"/>
    <property type="match status" value="1"/>
</dbReference>
<dbReference type="Pfam" id="PF00496">
    <property type="entry name" value="SBP_bac_5"/>
    <property type="match status" value="1"/>
</dbReference>
<organism evidence="5 6">
    <name type="scientific">Vibrio thalassae</name>
    <dbReference type="NCBI Taxonomy" id="1243014"/>
    <lineage>
        <taxon>Bacteria</taxon>
        <taxon>Pseudomonadati</taxon>
        <taxon>Pseudomonadota</taxon>
        <taxon>Gammaproteobacteria</taxon>
        <taxon>Vibrionales</taxon>
        <taxon>Vibrionaceae</taxon>
        <taxon>Vibrio</taxon>
    </lineage>
</organism>
<dbReference type="Gene3D" id="3.40.190.10">
    <property type="entry name" value="Periplasmic binding protein-like II"/>
    <property type="match status" value="1"/>
</dbReference>
<evidence type="ECO:0000256" key="3">
    <source>
        <dbReference type="SAM" id="SignalP"/>
    </source>
</evidence>
<evidence type="ECO:0000256" key="2">
    <source>
        <dbReference type="ARBA" id="ARBA00022729"/>
    </source>
</evidence>
<comment type="similarity">
    <text evidence="1">Belongs to the bacterial solute-binding protein 5 family.</text>
</comment>
<feature type="domain" description="Solute-binding protein family 5" evidence="4">
    <location>
        <begin position="69"/>
        <end position="433"/>
    </location>
</feature>
<keyword evidence="6" id="KW-1185">Reference proteome</keyword>
<dbReference type="CDD" id="cd08509">
    <property type="entry name" value="PBP2_TmCBP_oligosaccharides_like"/>
    <property type="match status" value="1"/>
</dbReference>
<evidence type="ECO:0000256" key="1">
    <source>
        <dbReference type="ARBA" id="ARBA00005695"/>
    </source>
</evidence>
<keyword evidence="2 3" id="KW-0732">Signal</keyword>
<dbReference type="PANTHER" id="PTHR30290">
    <property type="entry name" value="PERIPLASMIC BINDING COMPONENT OF ABC TRANSPORTER"/>
    <property type="match status" value="1"/>
</dbReference>
<dbReference type="GO" id="GO:0043190">
    <property type="term" value="C:ATP-binding cassette (ABC) transporter complex"/>
    <property type="evidence" value="ECO:0007669"/>
    <property type="project" value="InterPro"/>
</dbReference>
<dbReference type="OrthoDB" id="9801912at2"/>